<dbReference type="Proteomes" id="UP000471293">
    <property type="component" value="Unassembled WGS sequence"/>
</dbReference>
<evidence type="ECO:0000256" key="1">
    <source>
        <dbReference type="ARBA" id="ARBA00007169"/>
    </source>
</evidence>
<keyword evidence="7" id="KW-1185">Reference proteome</keyword>
<dbReference type="PANTHER" id="PTHR11487:SF0">
    <property type="entry name" value="S-ACYL FATTY ACID SYNTHASE THIOESTERASE, MEDIUM CHAIN"/>
    <property type="match status" value="1"/>
</dbReference>
<gene>
    <name evidence="5" type="ORF">G3I29_11435</name>
    <name evidence="4" type="ORF">STHAL_29155</name>
</gene>
<comment type="similarity">
    <text evidence="1">Belongs to the thioesterase family.</text>
</comment>
<evidence type="ECO:0000259" key="3">
    <source>
        <dbReference type="SMART" id="SM00824"/>
    </source>
</evidence>
<organism evidence="5 6">
    <name type="scientific">Streptomyces halstedii</name>
    <dbReference type="NCBI Taxonomy" id="1944"/>
    <lineage>
        <taxon>Bacteria</taxon>
        <taxon>Bacillati</taxon>
        <taxon>Actinomycetota</taxon>
        <taxon>Actinomycetes</taxon>
        <taxon>Kitasatosporales</taxon>
        <taxon>Streptomycetaceae</taxon>
        <taxon>Streptomyces</taxon>
    </lineage>
</organism>
<reference evidence="5 6" key="1">
    <citation type="submission" date="2020-01" db="EMBL/GenBank/DDBJ databases">
        <title>Insect and environment-associated Actinomycetes.</title>
        <authorList>
            <person name="Currrie C."/>
            <person name="Chevrette M."/>
            <person name="Carlson C."/>
            <person name="Stubbendieck R."/>
            <person name="Wendt-Pienkowski E."/>
        </authorList>
    </citation>
    <scope>NUCLEOTIDE SEQUENCE [LARGE SCALE GENOMIC DNA]</scope>
    <source>
        <strain evidence="5 6">SID11342</strain>
    </source>
</reference>
<dbReference type="PANTHER" id="PTHR11487">
    <property type="entry name" value="THIOESTERASE"/>
    <property type="match status" value="1"/>
</dbReference>
<proteinExistence type="inferred from homology"/>
<evidence type="ECO:0000313" key="4">
    <source>
        <dbReference type="EMBL" id="MBV7673520.1"/>
    </source>
</evidence>
<dbReference type="Proteomes" id="UP000735541">
    <property type="component" value="Unassembled WGS sequence"/>
</dbReference>
<keyword evidence="2 4" id="KW-0378">Hydrolase</keyword>
<evidence type="ECO:0000313" key="7">
    <source>
        <dbReference type="Proteomes" id="UP000735541"/>
    </source>
</evidence>
<dbReference type="AlphaFoldDB" id="A0A6N9TXI8"/>
<comment type="caution">
    <text evidence="5">The sequence shown here is derived from an EMBL/GenBank/DDBJ whole genome shotgun (WGS) entry which is preliminary data.</text>
</comment>
<dbReference type="GO" id="GO:0008610">
    <property type="term" value="P:lipid biosynthetic process"/>
    <property type="evidence" value="ECO:0007669"/>
    <property type="project" value="TreeGrafter"/>
</dbReference>
<dbReference type="GO" id="GO:0016787">
    <property type="term" value="F:hydrolase activity"/>
    <property type="evidence" value="ECO:0007669"/>
    <property type="project" value="UniProtKB-KW"/>
</dbReference>
<dbReference type="InterPro" id="IPR012223">
    <property type="entry name" value="TEII"/>
</dbReference>
<reference evidence="4 7" key="2">
    <citation type="submission" date="2021-07" db="EMBL/GenBank/DDBJ databases">
        <title>Sequencing Streptomyces halstedii LGO-A4 genome an citrus endophytic actinomycete.</title>
        <authorList>
            <person name="Samborskyy M."/>
            <person name="Scott N."/>
            <person name="Deglau R."/>
            <person name="Dickens S."/>
            <person name="Oliveira L.G."/>
        </authorList>
    </citation>
    <scope>NUCLEOTIDE SEQUENCE [LARGE SCALE GENOMIC DNA]</scope>
    <source>
        <strain evidence="4 7">LGO-A4</strain>
    </source>
</reference>
<dbReference type="InterPro" id="IPR001031">
    <property type="entry name" value="Thioesterase"/>
</dbReference>
<feature type="domain" description="Thioesterase TesA-like" evidence="3">
    <location>
        <begin position="4"/>
        <end position="225"/>
    </location>
</feature>
<dbReference type="EMBL" id="JAAGLQ010000223">
    <property type="protein sequence ID" value="NEA16128.1"/>
    <property type="molecule type" value="Genomic_DNA"/>
</dbReference>
<dbReference type="EMBL" id="JAHUVW010000002">
    <property type="protein sequence ID" value="MBV7673520.1"/>
    <property type="molecule type" value="Genomic_DNA"/>
</dbReference>
<evidence type="ECO:0000313" key="5">
    <source>
        <dbReference type="EMBL" id="NEA16128.1"/>
    </source>
</evidence>
<evidence type="ECO:0000313" key="6">
    <source>
        <dbReference type="Proteomes" id="UP000471293"/>
    </source>
</evidence>
<dbReference type="InterPro" id="IPR029058">
    <property type="entry name" value="AB_hydrolase_fold"/>
</dbReference>
<dbReference type="Gene3D" id="3.40.50.1820">
    <property type="entry name" value="alpha/beta hydrolase"/>
    <property type="match status" value="1"/>
</dbReference>
<evidence type="ECO:0000256" key="2">
    <source>
        <dbReference type="ARBA" id="ARBA00022801"/>
    </source>
</evidence>
<dbReference type="Pfam" id="PF00975">
    <property type="entry name" value="Thioesterase"/>
    <property type="match status" value="1"/>
</dbReference>
<protein>
    <submittedName>
        <fullName evidence="4">Alpha/beta fold hydrolase</fullName>
    </submittedName>
    <submittedName>
        <fullName evidence="5">Thioesterase</fullName>
    </submittedName>
</protein>
<sequence>MILFCVPFAGGGTEAFDGWREALAPVAEVRVARLPGRGTRYGEPLVDAMPALVEDLAAQCEDLSRGPFALLGYSFGSYAAHALALHLAERGRVARRLFVGGSRSPHLPPLGPARHLMRDAELMAELRAMNGTAPEVLASAELMAMYLPILRADFRIAETYPPTAAPAPCPLTVFGASRDAFVPTADLSAWSRLGGDDTEVRVYDGDHFVIRSERPLICRAVRAHLLLDALNTAS</sequence>
<dbReference type="InterPro" id="IPR020802">
    <property type="entry name" value="TesA-like"/>
</dbReference>
<dbReference type="SMART" id="SM00824">
    <property type="entry name" value="PKS_TE"/>
    <property type="match status" value="1"/>
</dbReference>
<accession>A0A6N9TXI8</accession>
<dbReference type="RefSeq" id="WP_164344335.1">
    <property type="nucleotide sequence ID" value="NZ_JAAGLQ010000223.1"/>
</dbReference>
<dbReference type="SUPFAM" id="SSF53474">
    <property type="entry name" value="alpha/beta-Hydrolases"/>
    <property type="match status" value="1"/>
</dbReference>
<name>A0A6N9TXI8_STRHA</name>